<accession>A0A1K0ISE3</accession>
<dbReference type="EMBL" id="FMSH01000173">
    <property type="protein sequence ID" value="SCU75848.1"/>
    <property type="molecule type" value="Genomic_DNA"/>
</dbReference>
<name>A0A1K0ISE3_CUPNE</name>
<evidence type="ECO:0000313" key="1">
    <source>
        <dbReference type="EMBL" id="SCU75848.1"/>
    </source>
</evidence>
<gene>
    <name evidence="1" type="ORF">CNECB9_2540081</name>
</gene>
<sequence length="36" mass="4285">MPKHLRKLGLTLLHFFPEVKGYVLLPRKAWSHPSRM</sequence>
<dbReference type="AlphaFoldDB" id="A0A1K0ISE3"/>
<reference evidence="1" key="1">
    <citation type="submission" date="2016-09" db="EMBL/GenBank/DDBJ databases">
        <authorList>
            <person name="Capua I."/>
            <person name="De Benedictis P."/>
            <person name="Joannis T."/>
            <person name="Lombin L.H."/>
            <person name="Cattoli G."/>
        </authorList>
    </citation>
    <scope>NUCLEOTIDE SEQUENCE</scope>
    <source>
        <strain evidence="1">B9</strain>
    </source>
</reference>
<organism evidence="1">
    <name type="scientific">Cupriavidus necator</name>
    <name type="common">Alcaligenes eutrophus</name>
    <name type="synonym">Ralstonia eutropha</name>
    <dbReference type="NCBI Taxonomy" id="106590"/>
    <lineage>
        <taxon>Bacteria</taxon>
        <taxon>Pseudomonadati</taxon>
        <taxon>Pseudomonadota</taxon>
        <taxon>Betaproteobacteria</taxon>
        <taxon>Burkholderiales</taxon>
        <taxon>Burkholderiaceae</taxon>
        <taxon>Cupriavidus</taxon>
    </lineage>
</organism>
<proteinExistence type="predicted"/>
<protein>
    <submittedName>
        <fullName evidence="1">Uncharacterized protein</fullName>
    </submittedName>
</protein>